<evidence type="ECO:0000256" key="1">
    <source>
        <dbReference type="ARBA" id="ARBA00004141"/>
    </source>
</evidence>
<dbReference type="PROSITE" id="PS51012">
    <property type="entry name" value="ABC_TM2"/>
    <property type="match status" value="1"/>
</dbReference>
<evidence type="ECO:0000313" key="8">
    <source>
        <dbReference type="EMBL" id="GAA3050812.1"/>
    </source>
</evidence>
<gene>
    <name evidence="8" type="ORF">GCM10010448_37350</name>
</gene>
<accession>A0ABP6LLR7</accession>
<dbReference type="Pfam" id="PF01061">
    <property type="entry name" value="ABC2_membrane"/>
    <property type="match status" value="1"/>
</dbReference>
<feature type="transmembrane region" description="Helical" evidence="6">
    <location>
        <begin position="247"/>
        <end position="268"/>
    </location>
</feature>
<sequence>MTPLTALPAPAIPKSRIASLRWIVADAGVLLRRNLVHWTRKPFVLVYSLFWPIMVVLIFGFIFGSAMKVPGGGDYRQFLMPGLFGQTMLFGAVTTLTIVTNDVARGVTDRFRSMPMSSAAVVLGRNFADMFHSAVELFLLVLCGLAIGWRWHHGPAQALAAFGLLLLLRFSLIWVGIYMGLLVPQEAAGAAFIPLYPISLLANTFVSPSQMPVWLRVIAEWNPLSATVGACGRLFGNPGRAGGSWPAHHSLLLAIAWPLLIIVVFMPLSVRRWRNLGG</sequence>
<keyword evidence="3 6" id="KW-1133">Transmembrane helix</keyword>
<feature type="domain" description="ABC transmembrane type-2" evidence="7">
    <location>
        <begin position="43"/>
        <end position="276"/>
    </location>
</feature>
<comment type="caution">
    <text evidence="6">Lacks conserved residue(s) required for the propagation of feature annotation.</text>
</comment>
<organism evidence="8 9">
    <name type="scientific">Streptomyces glomeratus</name>
    <dbReference type="NCBI Taxonomy" id="284452"/>
    <lineage>
        <taxon>Bacteria</taxon>
        <taxon>Bacillati</taxon>
        <taxon>Actinomycetota</taxon>
        <taxon>Actinomycetes</taxon>
        <taxon>Kitasatosporales</taxon>
        <taxon>Streptomycetaceae</taxon>
        <taxon>Streptomyces</taxon>
    </lineage>
</organism>
<feature type="transmembrane region" description="Helical" evidence="6">
    <location>
        <begin position="130"/>
        <end position="151"/>
    </location>
</feature>
<keyword evidence="9" id="KW-1185">Reference proteome</keyword>
<evidence type="ECO:0000256" key="6">
    <source>
        <dbReference type="RuleBase" id="RU361157"/>
    </source>
</evidence>
<evidence type="ECO:0000256" key="5">
    <source>
        <dbReference type="ARBA" id="ARBA00023251"/>
    </source>
</evidence>
<dbReference type="PANTHER" id="PTHR43229">
    <property type="entry name" value="NODULATION PROTEIN J"/>
    <property type="match status" value="1"/>
</dbReference>
<feature type="transmembrane region" description="Helical" evidence="6">
    <location>
        <begin position="44"/>
        <end position="66"/>
    </location>
</feature>
<dbReference type="PANTHER" id="PTHR43229:SF2">
    <property type="entry name" value="NODULATION PROTEIN J"/>
    <property type="match status" value="1"/>
</dbReference>
<evidence type="ECO:0000256" key="3">
    <source>
        <dbReference type="ARBA" id="ARBA00022989"/>
    </source>
</evidence>
<dbReference type="InterPro" id="IPR047817">
    <property type="entry name" value="ABC2_TM_bact-type"/>
</dbReference>
<reference evidence="9" key="1">
    <citation type="journal article" date="2019" name="Int. J. Syst. Evol. Microbiol.">
        <title>The Global Catalogue of Microorganisms (GCM) 10K type strain sequencing project: providing services to taxonomists for standard genome sequencing and annotation.</title>
        <authorList>
            <consortium name="The Broad Institute Genomics Platform"/>
            <consortium name="The Broad Institute Genome Sequencing Center for Infectious Disease"/>
            <person name="Wu L."/>
            <person name="Ma J."/>
        </authorList>
    </citation>
    <scope>NUCLEOTIDE SEQUENCE [LARGE SCALE GENOMIC DNA]</scope>
    <source>
        <strain evidence="9">JCM 9091</strain>
    </source>
</reference>
<evidence type="ECO:0000256" key="2">
    <source>
        <dbReference type="ARBA" id="ARBA00022692"/>
    </source>
</evidence>
<feature type="transmembrane region" description="Helical" evidence="6">
    <location>
        <begin position="158"/>
        <end position="181"/>
    </location>
</feature>
<dbReference type="PIRSF" id="PIRSF006648">
    <property type="entry name" value="DrrB"/>
    <property type="match status" value="1"/>
</dbReference>
<name>A0ABP6LLR7_9ACTN</name>
<comment type="subcellular location">
    <subcellularLocation>
        <location evidence="6">Cell membrane</location>
        <topology evidence="6">Multi-pass membrane protein</topology>
    </subcellularLocation>
    <subcellularLocation>
        <location evidence="1">Membrane</location>
        <topology evidence="1">Multi-pass membrane protein</topology>
    </subcellularLocation>
</comment>
<evidence type="ECO:0000259" key="7">
    <source>
        <dbReference type="PROSITE" id="PS51012"/>
    </source>
</evidence>
<comment type="caution">
    <text evidence="8">The sequence shown here is derived from an EMBL/GenBank/DDBJ whole genome shotgun (WGS) entry which is preliminary data.</text>
</comment>
<evidence type="ECO:0000256" key="4">
    <source>
        <dbReference type="ARBA" id="ARBA00023136"/>
    </source>
</evidence>
<feature type="transmembrane region" description="Helical" evidence="6">
    <location>
        <begin position="78"/>
        <end position="99"/>
    </location>
</feature>
<keyword evidence="6" id="KW-0813">Transport</keyword>
<proteinExistence type="inferred from homology"/>
<dbReference type="InterPro" id="IPR000412">
    <property type="entry name" value="ABC_2_transport"/>
</dbReference>
<dbReference type="InterPro" id="IPR013525">
    <property type="entry name" value="ABC2_TM"/>
</dbReference>
<dbReference type="InterPro" id="IPR051784">
    <property type="entry name" value="Nod_factor_ABC_transporter"/>
</dbReference>
<dbReference type="EMBL" id="BAAAUF010000031">
    <property type="protein sequence ID" value="GAA3050812.1"/>
    <property type="molecule type" value="Genomic_DNA"/>
</dbReference>
<keyword evidence="2 6" id="KW-0812">Transmembrane</keyword>
<keyword evidence="5" id="KW-0046">Antibiotic resistance</keyword>
<comment type="similarity">
    <text evidence="6">Belongs to the ABC-2 integral membrane protein family.</text>
</comment>
<protein>
    <recommendedName>
        <fullName evidence="6">Transport permease protein</fullName>
    </recommendedName>
</protein>
<dbReference type="Proteomes" id="UP001501532">
    <property type="component" value="Unassembled WGS sequence"/>
</dbReference>
<evidence type="ECO:0000313" key="9">
    <source>
        <dbReference type="Proteomes" id="UP001501532"/>
    </source>
</evidence>
<keyword evidence="4 6" id="KW-0472">Membrane</keyword>
<keyword evidence="6" id="KW-1003">Cell membrane</keyword>